<dbReference type="GO" id="GO:0005524">
    <property type="term" value="F:ATP binding"/>
    <property type="evidence" value="ECO:0007669"/>
    <property type="project" value="UniProtKB-KW"/>
</dbReference>
<organism evidence="2 3">
    <name type="scientific">Vitreoscilla stercoraria</name>
    <dbReference type="NCBI Taxonomy" id="61"/>
    <lineage>
        <taxon>Bacteria</taxon>
        <taxon>Pseudomonadati</taxon>
        <taxon>Pseudomonadota</taxon>
        <taxon>Betaproteobacteria</taxon>
        <taxon>Neisseriales</taxon>
        <taxon>Neisseriaceae</taxon>
        <taxon>Vitreoscilla</taxon>
    </lineage>
</organism>
<evidence type="ECO:0000259" key="1">
    <source>
        <dbReference type="Pfam" id="PF01637"/>
    </source>
</evidence>
<dbReference type="EMBL" id="CP091512">
    <property type="protein sequence ID" value="UOO93164.1"/>
    <property type="molecule type" value="Genomic_DNA"/>
</dbReference>
<keyword evidence="3" id="KW-1185">Reference proteome</keyword>
<evidence type="ECO:0000313" key="2">
    <source>
        <dbReference type="EMBL" id="UOO93164.1"/>
    </source>
</evidence>
<dbReference type="Gene3D" id="3.40.50.300">
    <property type="entry name" value="P-loop containing nucleotide triphosphate hydrolases"/>
    <property type="match status" value="1"/>
</dbReference>
<dbReference type="InterPro" id="IPR011579">
    <property type="entry name" value="ATPase_dom"/>
</dbReference>
<sequence>MKHSDPLYFPRASYAKKLLTSLHDGITHAFTLFAPRRMGKTQFLLQDIAPMAEQIGFNVFYFSFMDDNPDTLAERFQAALYEFATNKPTEKAKTFFAGVKKIAAMGVEIERNESPQTIPPISNIISHIANDKRQTLLLLDEVQELARASNTKDLIRSLRTGLDINQNQIKTIFTGSSTNGLKAIFNDSKAPFFHFAHSLDFPTLGQDFTDFLADIYEQRTGNATDKAAFYQVFERLQKTPMYMRAIVQDMIVNPALSLEDAANIRLEQIQELSDYSGLWAGLKPLDKVLLTDIASGNTSPYTVASRTHYAEALGIDTVSTANVQGCIRRLERQELITRDTTNALQINSTALQTWILGNIEQ</sequence>
<dbReference type="SUPFAM" id="SSF52540">
    <property type="entry name" value="P-loop containing nucleoside triphosphate hydrolases"/>
    <property type="match status" value="1"/>
</dbReference>
<proteinExistence type="predicted"/>
<gene>
    <name evidence="2" type="ORF">LVJ81_03785</name>
</gene>
<dbReference type="PANTHER" id="PTHR34301:SF8">
    <property type="entry name" value="ATPASE DOMAIN-CONTAINING PROTEIN"/>
    <property type="match status" value="1"/>
</dbReference>
<accession>A0ABY4ECQ2</accession>
<reference evidence="2" key="2">
    <citation type="journal article" date="2022" name="Res Sq">
        <title>Evolution of multicellular longitudinally dividing oral cavity symbionts (Neisseriaceae).</title>
        <authorList>
            <person name="Nyongesa S."/>
            <person name="Weber P."/>
            <person name="Bernet E."/>
            <person name="Pullido F."/>
            <person name="Nieckarz M."/>
            <person name="Delaby M."/>
            <person name="Nieves C."/>
            <person name="Viehboeck T."/>
            <person name="Krause N."/>
            <person name="Rivera-Millot A."/>
            <person name="Nakamura A."/>
            <person name="Vischer N."/>
            <person name="VanNieuwenhze M."/>
            <person name="Brun Y."/>
            <person name="Cava F."/>
            <person name="Bulgheresi S."/>
            <person name="Veyrier F."/>
        </authorList>
    </citation>
    <scope>NUCLEOTIDE SEQUENCE</scope>
    <source>
        <strain evidence="2">SAG 1488-6</strain>
    </source>
</reference>
<dbReference type="RefSeq" id="WP_019957495.1">
    <property type="nucleotide sequence ID" value="NZ_CP091512.1"/>
</dbReference>
<dbReference type="Pfam" id="PF01637">
    <property type="entry name" value="ATPase_2"/>
    <property type="match status" value="1"/>
</dbReference>
<name>A0ABY4ECQ2_VITST</name>
<reference evidence="2" key="1">
    <citation type="submission" date="2021-12" db="EMBL/GenBank/DDBJ databases">
        <authorList>
            <person name="Veyrier F.J."/>
        </authorList>
    </citation>
    <scope>NUCLEOTIDE SEQUENCE</scope>
    <source>
        <strain evidence="2">SAG 1488-6</strain>
    </source>
</reference>
<keyword evidence="2" id="KW-0547">Nucleotide-binding</keyword>
<protein>
    <submittedName>
        <fullName evidence="2">ATP-binding protein</fullName>
    </submittedName>
</protein>
<evidence type="ECO:0000313" key="3">
    <source>
        <dbReference type="Proteomes" id="UP000832034"/>
    </source>
</evidence>
<feature type="domain" description="ATPase" evidence="1">
    <location>
        <begin position="15"/>
        <end position="181"/>
    </location>
</feature>
<keyword evidence="2" id="KW-0067">ATP-binding</keyword>
<dbReference type="Proteomes" id="UP000832034">
    <property type="component" value="Chromosome"/>
</dbReference>
<dbReference type="InterPro" id="IPR027417">
    <property type="entry name" value="P-loop_NTPase"/>
</dbReference>
<dbReference type="PANTHER" id="PTHR34301">
    <property type="entry name" value="DNA-BINDING PROTEIN-RELATED"/>
    <property type="match status" value="1"/>
</dbReference>